<gene>
    <name evidence="1" type="ORF">OBBRIDRAFT_441933</name>
</gene>
<name>A0A8E2DU74_9APHY</name>
<reference evidence="1 2" key="1">
    <citation type="submission" date="2016-07" db="EMBL/GenBank/DDBJ databases">
        <title>Draft genome of the white-rot fungus Obba rivulosa 3A-2.</title>
        <authorList>
            <consortium name="DOE Joint Genome Institute"/>
            <person name="Miettinen O."/>
            <person name="Riley R."/>
            <person name="Acob R."/>
            <person name="Barry K."/>
            <person name="Cullen D."/>
            <person name="De Vries R."/>
            <person name="Hainaut M."/>
            <person name="Hatakka A."/>
            <person name="Henrissat B."/>
            <person name="Hilden K."/>
            <person name="Kuo R."/>
            <person name="Labutti K."/>
            <person name="Lipzen A."/>
            <person name="Makela M.R."/>
            <person name="Sandor L."/>
            <person name="Spatafora J.W."/>
            <person name="Grigoriev I.V."/>
            <person name="Hibbett D.S."/>
        </authorList>
    </citation>
    <scope>NUCLEOTIDE SEQUENCE [LARGE SCALE GENOMIC DNA]</scope>
    <source>
        <strain evidence="1 2">3A-2</strain>
    </source>
</reference>
<dbReference type="SUPFAM" id="SSF52047">
    <property type="entry name" value="RNI-like"/>
    <property type="match status" value="1"/>
</dbReference>
<accession>A0A8E2DU74</accession>
<dbReference type="Gene3D" id="3.80.10.10">
    <property type="entry name" value="Ribonuclease Inhibitor"/>
    <property type="match status" value="1"/>
</dbReference>
<dbReference type="AlphaFoldDB" id="A0A8E2DU74"/>
<evidence type="ECO:0000313" key="1">
    <source>
        <dbReference type="EMBL" id="OCH95880.1"/>
    </source>
</evidence>
<keyword evidence="2" id="KW-1185">Reference proteome</keyword>
<dbReference type="EMBL" id="KV722333">
    <property type="protein sequence ID" value="OCH95880.1"/>
    <property type="molecule type" value="Genomic_DNA"/>
</dbReference>
<proteinExistence type="predicted"/>
<dbReference type="OrthoDB" id="3515175at2759"/>
<protein>
    <submittedName>
        <fullName evidence="1">Uncharacterized protein</fullName>
    </submittedName>
</protein>
<sequence>MPPSAIDHRPNETHPIVRRLQDHSSDRQLVPAFVKLQALNMSFSPCITTDAVRHLLAGIPSLRRLVLMGCPCIDSQDLCKLMRSKPALFQRLETLMHPLLLEPFKSP</sequence>
<organism evidence="1 2">
    <name type="scientific">Obba rivulosa</name>
    <dbReference type="NCBI Taxonomy" id="1052685"/>
    <lineage>
        <taxon>Eukaryota</taxon>
        <taxon>Fungi</taxon>
        <taxon>Dikarya</taxon>
        <taxon>Basidiomycota</taxon>
        <taxon>Agaricomycotina</taxon>
        <taxon>Agaricomycetes</taxon>
        <taxon>Polyporales</taxon>
        <taxon>Gelatoporiaceae</taxon>
        <taxon>Obba</taxon>
    </lineage>
</organism>
<evidence type="ECO:0000313" key="2">
    <source>
        <dbReference type="Proteomes" id="UP000250043"/>
    </source>
</evidence>
<dbReference type="Proteomes" id="UP000250043">
    <property type="component" value="Unassembled WGS sequence"/>
</dbReference>
<dbReference type="InterPro" id="IPR032675">
    <property type="entry name" value="LRR_dom_sf"/>
</dbReference>